<feature type="disulfide bond" evidence="2">
    <location>
        <begin position="167"/>
        <end position="182"/>
    </location>
</feature>
<name>A0ABN7SF14_OIKDI</name>
<organism evidence="4 5">
    <name type="scientific">Oikopleura dioica</name>
    <name type="common">Tunicate</name>
    <dbReference type="NCBI Taxonomy" id="34765"/>
    <lineage>
        <taxon>Eukaryota</taxon>
        <taxon>Metazoa</taxon>
        <taxon>Chordata</taxon>
        <taxon>Tunicata</taxon>
        <taxon>Appendicularia</taxon>
        <taxon>Copelata</taxon>
        <taxon>Oikopleuridae</taxon>
        <taxon>Oikopleura</taxon>
    </lineage>
</organism>
<dbReference type="Pfam" id="PF00088">
    <property type="entry name" value="Trefoil"/>
    <property type="match status" value="3"/>
</dbReference>
<dbReference type="Proteomes" id="UP001158576">
    <property type="component" value="Chromosome XSR"/>
</dbReference>
<dbReference type="InterPro" id="IPR000519">
    <property type="entry name" value="P_trefoil_dom"/>
</dbReference>
<feature type="domain" description="P-type" evidence="3">
    <location>
        <begin position="154"/>
        <end position="198"/>
    </location>
</feature>
<dbReference type="Gene3D" id="4.10.110.10">
    <property type="entry name" value="Spasmolytic Protein, domain 1"/>
    <property type="match status" value="2"/>
</dbReference>
<evidence type="ECO:0000259" key="3">
    <source>
        <dbReference type="PROSITE" id="PS51448"/>
    </source>
</evidence>
<evidence type="ECO:0000313" key="5">
    <source>
        <dbReference type="Proteomes" id="UP001158576"/>
    </source>
</evidence>
<dbReference type="PROSITE" id="PS51448">
    <property type="entry name" value="P_TREFOIL_2"/>
    <property type="match status" value="3"/>
</dbReference>
<evidence type="ECO:0000313" key="4">
    <source>
        <dbReference type="EMBL" id="CAG5095216.1"/>
    </source>
</evidence>
<proteinExistence type="predicted"/>
<reference evidence="4 5" key="1">
    <citation type="submission" date="2021-04" db="EMBL/GenBank/DDBJ databases">
        <authorList>
            <person name="Bliznina A."/>
        </authorList>
    </citation>
    <scope>NUCLEOTIDE SEQUENCE [LARGE SCALE GENOMIC DNA]</scope>
</reference>
<evidence type="ECO:0000256" key="1">
    <source>
        <dbReference type="ARBA" id="ARBA00023157"/>
    </source>
</evidence>
<dbReference type="SMART" id="SM00018">
    <property type="entry name" value="PD"/>
    <property type="match status" value="3"/>
</dbReference>
<dbReference type="SUPFAM" id="SSF57492">
    <property type="entry name" value="Trefoil"/>
    <property type="match status" value="1"/>
</dbReference>
<dbReference type="InterPro" id="IPR044913">
    <property type="entry name" value="P_trefoil_dom_sf"/>
</dbReference>
<keyword evidence="1 2" id="KW-1015">Disulfide bond</keyword>
<dbReference type="EMBL" id="OU015569">
    <property type="protein sequence ID" value="CAG5095216.1"/>
    <property type="molecule type" value="Genomic_DNA"/>
</dbReference>
<dbReference type="CDD" id="cd00111">
    <property type="entry name" value="Trefoil"/>
    <property type="match status" value="1"/>
</dbReference>
<comment type="caution">
    <text evidence="2">Lacks conserved residue(s) required for the propagation of feature annotation.</text>
</comment>
<accession>A0ABN7SF14</accession>
<sequence length="203" mass="22996">MRLLHTTILAATAASQESISWQEQLINRLSQHTISNSWSLHSSSLEEDDSCADRCILNPSNRLSCGRSRSRDQCDSLNCCWDADSEMCYKQVFDHCPKDTCERIDPQDRQMCSEILGPDLNQEECAELGCCYDSYVDFCYSSVPKETAMAPATLECESVESSQKESCGYGLSRDACLERTGCCWHVDENASTYCYKLRIYNHN</sequence>
<gene>
    <name evidence="4" type="ORF">OKIOD_LOCUS5642</name>
</gene>
<feature type="domain" description="P-type" evidence="3">
    <location>
        <begin position="99"/>
        <end position="143"/>
    </location>
</feature>
<evidence type="ECO:0000256" key="2">
    <source>
        <dbReference type="PROSITE-ProRule" id="PRU00779"/>
    </source>
</evidence>
<protein>
    <submittedName>
        <fullName evidence="4">Oidioi.mRNA.OKI2018_I69.XSR.g14084.t1.cds</fullName>
    </submittedName>
</protein>
<feature type="domain" description="P-type" evidence="3">
    <location>
        <begin position="49"/>
        <end position="92"/>
    </location>
</feature>
<keyword evidence="5" id="KW-1185">Reference proteome</keyword>